<evidence type="ECO:0000256" key="1">
    <source>
        <dbReference type="SAM" id="Phobius"/>
    </source>
</evidence>
<accession>A0A0G4HYY3</accession>
<reference evidence="2" key="1">
    <citation type="submission" date="2014-11" db="EMBL/GenBank/DDBJ databases">
        <authorList>
            <person name="Otto D Thomas"/>
            <person name="Naeem Raeece"/>
        </authorList>
    </citation>
    <scope>NUCLEOTIDE SEQUENCE</scope>
</reference>
<gene>
    <name evidence="2" type="ORF">Cvel_33763</name>
</gene>
<feature type="transmembrane region" description="Helical" evidence="1">
    <location>
        <begin position="7"/>
        <end position="24"/>
    </location>
</feature>
<dbReference type="AlphaFoldDB" id="A0A0G4HYY3"/>
<organism evidence="2">
    <name type="scientific">Chromera velia CCMP2878</name>
    <dbReference type="NCBI Taxonomy" id="1169474"/>
    <lineage>
        <taxon>Eukaryota</taxon>
        <taxon>Sar</taxon>
        <taxon>Alveolata</taxon>
        <taxon>Colpodellida</taxon>
        <taxon>Chromeraceae</taxon>
        <taxon>Chromera</taxon>
    </lineage>
</organism>
<sequence>MGQKTHFVVFCILAYFLYGFRNLYNLCQPPFHPGCPEGPGSGCLDDGSTPYLRTGHPLTLSFFLSHSPSPHGTDENPIFPIGSLDVPYGWDYRDALSKVVRKEKRIQIVDPMGEHHLEGEVPEPLMRNASVYLHVQCLDAVSLNPMLSPVSVLISRFSIPEKYKKQKRWLLKDPFGVRSAEVWRLLPNGEVPKVAAIPTFLEIGPVVEEGTLHVPGMMEKGLAHFLVKVPDGVKHLKV</sequence>
<proteinExistence type="predicted"/>
<keyword evidence="1" id="KW-0472">Membrane</keyword>
<protein>
    <submittedName>
        <fullName evidence="2">Uncharacterized protein</fullName>
    </submittedName>
</protein>
<name>A0A0G4HYY3_9ALVE</name>
<keyword evidence="1" id="KW-0812">Transmembrane</keyword>
<dbReference type="EMBL" id="CDMZ01004447">
    <property type="protein sequence ID" value="CEM49767.1"/>
    <property type="molecule type" value="Genomic_DNA"/>
</dbReference>
<feature type="non-terminal residue" evidence="2">
    <location>
        <position position="238"/>
    </location>
</feature>
<evidence type="ECO:0000313" key="2">
    <source>
        <dbReference type="EMBL" id="CEM49767.1"/>
    </source>
</evidence>
<keyword evidence="1" id="KW-1133">Transmembrane helix</keyword>